<evidence type="ECO:0000313" key="11">
    <source>
        <dbReference type="EMBL" id="OAJ43109.1"/>
    </source>
</evidence>
<reference evidence="11 12" key="1">
    <citation type="submission" date="2006-10" db="EMBL/GenBank/DDBJ databases">
        <title>The Genome Sequence of Batrachochytrium dendrobatidis JEL423.</title>
        <authorList>
            <consortium name="The Broad Institute Genome Sequencing Platform"/>
            <person name="Birren B."/>
            <person name="Lander E."/>
            <person name="Galagan J."/>
            <person name="Cuomo C."/>
            <person name="Devon K."/>
            <person name="Jaffe D."/>
            <person name="Butler J."/>
            <person name="Alvarez P."/>
            <person name="Gnerre S."/>
            <person name="Grabherr M."/>
            <person name="Kleber M."/>
            <person name="Mauceli E."/>
            <person name="Brockman W."/>
            <person name="Young S."/>
            <person name="LaButti K."/>
            <person name="Sykes S."/>
            <person name="DeCaprio D."/>
            <person name="Crawford M."/>
            <person name="Koehrsen M."/>
            <person name="Engels R."/>
            <person name="Montgomery P."/>
            <person name="Pearson M."/>
            <person name="Howarth C."/>
            <person name="Larson L."/>
            <person name="White J."/>
            <person name="O'Leary S."/>
            <person name="Kodira C."/>
            <person name="Zeng Q."/>
            <person name="Yandava C."/>
            <person name="Alvarado L."/>
            <person name="Longcore J."/>
            <person name="James T."/>
        </authorList>
    </citation>
    <scope>NUCLEOTIDE SEQUENCE [LARGE SCALE GENOMIC DNA]</scope>
    <source>
        <strain evidence="11 12">JEL423</strain>
    </source>
</reference>
<accession>A0A177WSL7</accession>
<organism evidence="11 12">
    <name type="scientific">Batrachochytrium dendrobatidis (strain JEL423)</name>
    <dbReference type="NCBI Taxonomy" id="403673"/>
    <lineage>
        <taxon>Eukaryota</taxon>
        <taxon>Fungi</taxon>
        <taxon>Fungi incertae sedis</taxon>
        <taxon>Chytridiomycota</taxon>
        <taxon>Chytridiomycota incertae sedis</taxon>
        <taxon>Chytridiomycetes</taxon>
        <taxon>Rhizophydiales</taxon>
        <taxon>Rhizophydiales incertae sedis</taxon>
        <taxon>Batrachochytrium</taxon>
    </lineage>
</organism>
<feature type="domain" description="Zinc finger C2H2 LYAR-type" evidence="10">
    <location>
        <begin position="30"/>
        <end position="57"/>
    </location>
</feature>
<keyword evidence="4 8" id="KW-0863">Zinc-finger</keyword>
<dbReference type="GO" id="GO:0005730">
    <property type="term" value="C:nucleolus"/>
    <property type="evidence" value="ECO:0007669"/>
    <property type="project" value="TreeGrafter"/>
</dbReference>
<keyword evidence="5" id="KW-0862">Zinc</keyword>
<evidence type="ECO:0000256" key="8">
    <source>
        <dbReference type="PROSITE-ProRule" id="PRU01145"/>
    </source>
</evidence>
<protein>
    <recommendedName>
        <fullName evidence="10">Zinc finger C2H2 LYAR-type domain-containing protein</fullName>
    </recommendedName>
</protein>
<dbReference type="eggNOG" id="KOG2186">
    <property type="taxonomic scope" value="Eukaryota"/>
</dbReference>
<feature type="region of interest" description="Disordered" evidence="9">
    <location>
        <begin position="61"/>
        <end position="80"/>
    </location>
</feature>
<dbReference type="VEuPathDB" id="FungiDB:BDEG_26492"/>
<sequence>MVSFSCEVCQETIKKPKLEQHYYRCPRAYYSCVDCSTTFQGTDYRAHTSCISEAEKYQKSVYKPPKGKKNQDAASKNTTKISATPNVVKATTTPSLISQIKKTEAETLEKKANSDSEQTTMKQEKSTKVKKRKADFGSETKSSKQSKAEEPTSASSSPTPVDANESISSDCIRSALDSIFKKVGPDNIVYMLYRCRDLNLLKLFVQVF</sequence>
<proteinExistence type="inferred from homology"/>
<dbReference type="EMBL" id="DS022309">
    <property type="protein sequence ID" value="OAJ43109.1"/>
    <property type="molecule type" value="Genomic_DNA"/>
</dbReference>
<evidence type="ECO:0000259" key="10">
    <source>
        <dbReference type="Pfam" id="PF08790"/>
    </source>
</evidence>
<dbReference type="GO" id="GO:0006364">
    <property type="term" value="P:rRNA processing"/>
    <property type="evidence" value="ECO:0007669"/>
    <property type="project" value="TreeGrafter"/>
</dbReference>
<evidence type="ECO:0000256" key="2">
    <source>
        <dbReference type="ARBA" id="ARBA00022723"/>
    </source>
</evidence>
<keyword evidence="2" id="KW-0479">Metal-binding</keyword>
<dbReference type="PROSITE" id="PS51804">
    <property type="entry name" value="ZF_C2HC_LYAR"/>
    <property type="match status" value="2"/>
</dbReference>
<comment type="subcellular location">
    <subcellularLocation>
        <location evidence="1">Nucleus</location>
    </subcellularLocation>
</comment>
<dbReference type="GO" id="GO:0000122">
    <property type="term" value="P:negative regulation of transcription by RNA polymerase II"/>
    <property type="evidence" value="ECO:0007669"/>
    <property type="project" value="TreeGrafter"/>
</dbReference>
<evidence type="ECO:0000256" key="6">
    <source>
        <dbReference type="ARBA" id="ARBA00023242"/>
    </source>
</evidence>
<dbReference type="GO" id="GO:0003677">
    <property type="term" value="F:DNA binding"/>
    <property type="evidence" value="ECO:0007669"/>
    <property type="project" value="InterPro"/>
</dbReference>
<dbReference type="SUPFAM" id="SSF57667">
    <property type="entry name" value="beta-beta-alpha zinc fingers"/>
    <property type="match status" value="2"/>
</dbReference>
<dbReference type="Pfam" id="PF08790">
    <property type="entry name" value="zf-LYAR"/>
    <property type="match status" value="1"/>
</dbReference>
<feature type="compositionally biased region" description="Basic and acidic residues" evidence="9">
    <location>
        <begin position="104"/>
        <end position="114"/>
    </location>
</feature>
<feature type="region of interest" description="Disordered" evidence="9">
    <location>
        <begin position="104"/>
        <end position="166"/>
    </location>
</feature>
<dbReference type="STRING" id="403673.A0A177WSL7"/>
<dbReference type="InterPro" id="IPR036236">
    <property type="entry name" value="Znf_C2H2_sf"/>
</dbReference>
<name>A0A177WSL7_BATDL</name>
<evidence type="ECO:0000313" key="12">
    <source>
        <dbReference type="Proteomes" id="UP000077115"/>
    </source>
</evidence>
<dbReference type="PANTHER" id="PTHR13100">
    <property type="entry name" value="CELL GROWTH-REGULATING NUCLEOLAR PROTEIN LYAR"/>
    <property type="match status" value="1"/>
</dbReference>
<evidence type="ECO:0000256" key="7">
    <source>
        <dbReference type="ARBA" id="ARBA00061084"/>
    </source>
</evidence>
<dbReference type="FunFam" id="3.30.1490.490:FF:000001">
    <property type="entry name" value="cell growth-regulating nucleolar protein-like"/>
    <property type="match status" value="1"/>
</dbReference>
<dbReference type="OrthoDB" id="21474at2759"/>
<dbReference type="Proteomes" id="UP000077115">
    <property type="component" value="Unassembled WGS sequence"/>
</dbReference>
<comment type="similarity">
    <text evidence="7">Belongs to the UPF0743 family.</text>
</comment>
<feature type="compositionally biased region" description="Low complexity" evidence="9">
    <location>
        <begin position="151"/>
        <end position="160"/>
    </location>
</feature>
<dbReference type="InterPro" id="IPR039999">
    <property type="entry name" value="LYAR"/>
</dbReference>
<dbReference type="PANTHER" id="PTHR13100:SF10">
    <property type="entry name" value="CELL GROWTH-REGULATING NUCLEOLAR PROTEIN"/>
    <property type="match status" value="1"/>
</dbReference>
<evidence type="ECO:0000256" key="1">
    <source>
        <dbReference type="ARBA" id="ARBA00004123"/>
    </source>
</evidence>
<dbReference type="AlphaFoldDB" id="A0A177WSL7"/>
<evidence type="ECO:0000256" key="5">
    <source>
        <dbReference type="ARBA" id="ARBA00022833"/>
    </source>
</evidence>
<keyword evidence="6" id="KW-0539">Nucleus</keyword>
<reference evidence="11 12" key="2">
    <citation type="submission" date="2016-05" db="EMBL/GenBank/DDBJ databases">
        <title>Lineage-specific infection strategies underlie the spectrum of fungal disease in amphibians.</title>
        <authorList>
            <person name="Cuomo C.A."/>
            <person name="Farrer R.A."/>
            <person name="James T."/>
            <person name="Longcore J."/>
            <person name="Birren B."/>
        </authorList>
    </citation>
    <scope>NUCLEOTIDE SEQUENCE [LARGE SCALE GENOMIC DNA]</scope>
    <source>
        <strain evidence="11 12">JEL423</strain>
    </source>
</reference>
<evidence type="ECO:0000256" key="3">
    <source>
        <dbReference type="ARBA" id="ARBA00022737"/>
    </source>
</evidence>
<keyword evidence="3" id="KW-0677">Repeat</keyword>
<dbReference type="InterPro" id="IPR014898">
    <property type="entry name" value="Znf_C2H2_LYAR"/>
</dbReference>
<evidence type="ECO:0000256" key="4">
    <source>
        <dbReference type="ARBA" id="ARBA00022771"/>
    </source>
</evidence>
<feature type="compositionally biased region" description="Basic and acidic residues" evidence="9">
    <location>
        <begin position="134"/>
        <end position="150"/>
    </location>
</feature>
<gene>
    <name evidence="11" type="ORF">BDEG_26492</name>
</gene>
<dbReference type="GO" id="GO:0008270">
    <property type="term" value="F:zinc ion binding"/>
    <property type="evidence" value="ECO:0007669"/>
    <property type="project" value="UniProtKB-KW"/>
</dbReference>
<dbReference type="Gene3D" id="3.30.1490.490">
    <property type="match status" value="1"/>
</dbReference>
<evidence type="ECO:0000256" key="9">
    <source>
        <dbReference type="SAM" id="MobiDB-lite"/>
    </source>
</evidence>